<feature type="transmembrane region" description="Helical" evidence="1">
    <location>
        <begin position="26"/>
        <end position="47"/>
    </location>
</feature>
<dbReference type="EMBL" id="DXFH01000001">
    <property type="protein sequence ID" value="HIX34890.1"/>
    <property type="molecule type" value="Genomic_DNA"/>
</dbReference>
<reference evidence="2" key="2">
    <citation type="submission" date="2021-04" db="EMBL/GenBank/DDBJ databases">
        <authorList>
            <person name="Gilroy R."/>
        </authorList>
    </citation>
    <scope>NUCLEOTIDE SEQUENCE</scope>
    <source>
        <strain evidence="2">ChiSxjej3B15-572</strain>
    </source>
</reference>
<organism evidence="2 3">
    <name type="scientific">Candidatus Limosilactobacillus merdigallinarum</name>
    <dbReference type="NCBI Taxonomy" id="2838652"/>
    <lineage>
        <taxon>Bacteria</taxon>
        <taxon>Bacillati</taxon>
        <taxon>Bacillota</taxon>
        <taxon>Bacilli</taxon>
        <taxon>Lactobacillales</taxon>
        <taxon>Lactobacillaceae</taxon>
        <taxon>Limosilactobacillus</taxon>
    </lineage>
</organism>
<reference evidence="2" key="1">
    <citation type="journal article" date="2021" name="PeerJ">
        <title>Extensive microbial diversity within the chicken gut microbiome revealed by metagenomics and culture.</title>
        <authorList>
            <person name="Gilroy R."/>
            <person name="Ravi A."/>
            <person name="Getino M."/>
            <person name="Pursley I."/>
            <person name="Horton D.L."/>
            <person name="Alikhan N.F."/>
            <person name="Baker D."/>
            <person name="Gharbi K."/>
            <person name="Hall N."/>
            <person name="Watson M."/>
            <person name="Adriaenssens E.M."/>
            <person name="Foster-Nyarko E."/>
            <person name="Jarju S."/>
            <person name="Secka A."/>
            <person name="Antonio M."/>
            <person name="Oren A."/>
            <person name="Chaudhuri R.R."/>
            <person name="La Ragione R."/>
            <person name="Hildebrand F."/>
            <person name="Pallen M.J."/>
        </authorList>
    </citation>
    <scope>NUCLEOTIDE SEQUENCE</scope>
    <source>
        <strain evidence="2">ChiSxjej3B15-572</strain>
    </source>
</reference>
<evidence type="ECO:0000313" key="2">
    <source>
        <dbReference type="EMBL" id="HIX34890.1"/>
    </source>
</evidence>
<comment type="caution">
    <text evidence="2">The sequence shown here is derived from an EMBL/GenBank/DDBJ whole genome shotgun (WGS) entry which is preliminary data.</text>
</comment>
<evidence type="ECO:0000256" key="1">
    <source>
        <dbReference type="SAM" id="Phobius"/>
    </source>
</evidence>
<proteinExistence type="predicted"/>
<keyword evidence="1" id="KW-0812">Transmembrane</keyword>
<protein>
    <submittedName>
        <fullName evidence="2">DUF4811 domain-containing protein</fullName>
    </submittedName>
</protein>
<name>A0A9D1VGF3_9LACO</name>
<keyword evidence="1" id="KW-1133">Transmembrane helix</keyword>
<dbReference type="AlphaFoldDB" id="A0A9D1VGF3"/>
<gene>
    <name evidence="2" type="ORF">H9856_00495</name>
</gene>
<dbReference type="InterPro" id="IPR032083">
    <property type="entry name" value="DUF4811"/>
</dbReference>
<sequence length="216" mass="24287">MMIVLVFVSAFCVFLASMFTHRLRSLWVALAGIIFIGSTAIVTLNYYHHFGMKQVTTSSSSVIYSATSKQGMPVILYQPVGTSGRDDVYLYNESPDQKKPSHTAANEQTRNYLQYTNGDQVRLTTKETRWQYRSSWDHFLFAGSGMDGKLVKRTNTFYYPRYYVKATPKQIKRLAAQMAKQKATSAAVPAVSASASNQSTMMKAKAQMLKQDLANK</sequence>
<dbReference type="Pfam" id="PF16069">
    <property type="entry name" value="DUF4811"/>
    <property type="match status" value="1"/>
</dbReference>
<keyword evidence="1" id="KW-0472">Membrane</keyword>
<evidence type="ECO:0000313" key="3">
    <source>
        <dbReference type="Proteomes" id="UP000824231"/>
    </source>
</evidence>
<accession>A0A9D1VGF3</accession>
<dbReference type="Proteomes" id="UP000824231">
    <property type="component" value="Unassembled WGS sequence"/>
</dbReference>